<dbReference type="Gene3D" id="3.20.20.140">
    <property type="entry name" value="Metal-dependent hydrolases"/>
    <property type="match status" value="1"/>
</dbReference>
<dbReference type="GO" id="GO:0016810">
    <property type="term" value="F:hydrolase activity, acting on carbon-nitrogen (but not peptide) bonds"/>
    <property type="evidence" value="ECO:0007669"/>
    <property type="project" value="InterPro"/>
</dbReference>
<gene>
    <name evidence="3" type="ORF">METZ01_LOCUS2254</name>
</gene>
<dbReference type="AlphaFoldDB" id="A0A381N447"/>
<dbReference type="InterPro" id="IPR032466">
    <property type="entry name" value="Metal_Hydrolase"/>
</dbReference>
<dbReference type="PANTHER" id="PTHR43794:SF11">
    <property type="entry name" value="AMIDOHYDROLASE-RELATED DOMAIN-CONTAINING PROTEIN"/>
    <property type="match status" value="1"/>
</dbReference>
<keyword evidence="1" id="KW-0378">Hydrolase</keyword>
<dbReference type="InterPro" id="IPR050287">
    <property type="entry name" value="MTA/SAH_deaminase"/>
</dbReference>
<dbReference type="SUPFAM" id="SSF51338">
    <property type="entry name" value="Composite domain of metallo-dependent hydrolases"/>
    <property type="match status" value="1"/>
</dbReference>
<name>A0A381N447_9ZZZZ</name>
<dbReference type="InterPro" id="IPR006680">
    <property type="entry name" value="Amidohydro-rel"/>
</dbReference>
<proteinExistence type="predicted"/>
<reference evidence="3" key="1">
    <citation type="submission" date="2018-05" db="EMBL/GenBank/DDBJ databases">
        <authorList>
            <person name="Lanie J.A."/>
            <person name="Ng W.-L."/>
            <person name="Kazmierczak K.M."/>
            <person name="Andrzejewski T.M."/>
            <person name="Davidsen T.M."/>
            <person name="Wayne K.J."/>
            <person name="Tettelin H."/>
            <person name="Glass J.I."/>
            <person name="Rusch D."/>
            <person name="Podicherti R."/>
            <person name="Tsui H.-C.T."/>
            <person name="Winkler M.E."/>
        </authorList>
    </citation>
    <scope>NUCLEOTIDE SEQUENCE</scope>
</reference>
<sequence length="219" mass="23885">MVQFIASFILIFLMSGAGHLFAAQRAVSLIITGGVIVTMDDDRRILTPGAIAIAGNGIVAIGSPDRVQKEYIADDTIEASGQIVLPGLINTHTHAPMVMYRGLADDLALMDWLDQYILPAEAKTVTPEFVRVGTKLALLEMIRSGTTTYADMYYFEDVIAEATHEVGMRAVLGQTVIRFPAPDAATPSEALERASQFIERWQEHELIIPAVAPHAMFTL</sequence>
<feature type="non-terminal residue" evidence="3">
    <location>
        <position position="1"/>
    </location>
</feature>
<organism evidence="3">
    <name type="scientific">marine metagenome</name>
    <dbReference type="NCBI Taxonomy" id="408172"/>
    <lineage>
        <taxon>unclassified sequences</taxon>
        <taxon>metagenomes</taxon>
        <taxon>ecological metagenomes</taxon>
    </lineage>
</organism>
<feature type="domain" description="Amidohydrolase-related" evidence="2">
    <location>
        <begin position="83"/>
        <end position="218"/>
    </location>
</feature>
<evidence type="ECO:0000256" key="1">
    <source>
        <dbReference type="ARBA" id="ARBA00022801"/>
    </source>
</evidence>
<evidence type="ECO:0000313" key="3">
    <source>
        <dbReference type="EMBL" id="SUZ49400.1"/>
    </source>
</evidence>
<dbReference type="Pfam" id="PF01979">
    <property type="entry name" value="Amidohydro_1"/>
    <property type="match status" value="1"/>
</dbReference>
<dbReference type="InterPro" id="IPR011059">
    <property type="entry name" value="Metal-dep_hydrolase_composite"/>
</dbReference>
<dbReference type="SUPFAM" id="SSF51556">
    <property type="entry name" value="Metallo-dependent hydrolases"/>
    <property type="match status" value="1"/>
</dbReference>
<evidence type="ECO:0000259" key="2">
    <source>
        <dbReference type="Pfam" id="PF01979"/>
    </source>
</evidence>
<dbReference type="PANTHER" id="PTHR43794">
    <property type="entry name" value="AMINOHYDROLASE SSNA-RELATED"/>
    <property type="match status" value="1"/>
</dbReference>
<dbReference type="EMBL" id="UINC01000113">
    <property type="protein sequence ID" value="SUZ49400.1"/>
    <property type="molecule type" value="Genomic_DNA"/>
</dbReference>
<accession>A0A381N447</accession>
<feature type="non-terminal residue" evidence="3">
    <location>
        <position position="219"/>
    </location>
</feature>
<protein>
    <recommendedName>
        <fullName evidence="2">Amidohydrolase-related domain-containing protein</fullName>
    </recommendedName>
</protein>